<accession>A0A2P2PIT8</accession>
<name>A0A2P2PIT8_RHIMU</name>
<protein>
    <submittedName>
        <fullName evidence="1">Phytochrome B</fullName>
    </submittedName>
</protein>
<organism evidence="1">
    <name type="scientific">Rhizophora mucronata</name>
    <name type="common">Asiatic mangrove</name>
    <dbReference type="NCBI Taxonomy" id="61149"/>
    <lineage>
        <taxon>Eukaryota</taxon>
        <taxon>Viridiplantae</taxon>
        <taxon>Streptophyta</taxon>
        <taxon>Embryophyta</taxon>
        <taxon>Tracheophyta</taxon>
        <taxon>Spermatophyta</taxon>
        <taxon>Magnoliopsida</taxon>
        <taxon>eudicotyledons</taxon>
        <taxon>Gunneridae</taxon>
        <taxon>Pentapetalae</taxon>
        <taxon>rosids</taxon>
        <taxon>fabids</taxon>
        <taxon>Malpighiales</taxon>
        <taxon>Rhizophoraceae</taxon>
        <taxon>Rhizophora</taxon>
    </lineage>
</organism>
<sequence length="51" mass="6014">MRIHSLLCNTKSTLSYLYFLNFISKHFTLHKFGPTVSCCFPAKNHWQLLLI</sequence>
<evidence type="ECO:0000313" key="1">
    <source>
        <dbReference type="EMBL" id="MBX54616.1"/>
    </source>
</evidence>
<reference evidence="1" key="1">
    <citation type="submission" date="2018-02" db="EMBL/GenBank/DDBJ databases">
        <title>Rhizophora mucronata_Transcriptome.</title>
        <authorList>
            <person name="Meera S.P."/>
            <person name="Sreeshan A."/>
            <person name="Augustine A."/>
        </authorList>
    </citation>
    <scope>NUCLEOTIDE SEQUENCE</scope>
    <source>
        <tissue evidence="1">Leaf</tissue>
    </source>
</reference>
<dbReference type="AlphaFoldDB" id="A0A2P2PIT8"/>
<dbReference type="EMBL" id="GGEC01074132">
    <property type="protein sequence ID" value="MBX54616.1"/>
    <property type="molecule type" value="Transcribed_RNA"/>
</dbReference>
<proteinExistence type="predicted"/>